<comment type="caution">
    <text evidence="1">The sequence shown here is derived from an EMBL/GenBank/DDBJ whole genome shotgun (WGS) entry which is preliminary data.</text>
</comment>
<dbReference type="RefSeq" id="WP_323078349.1">
    <property type="nucleotide sequence ID" value="NZ_CBCSKM010000009.1"/>
</dbReference>
<proteinExistence type="predicted"/>
<evidence type="ECO:0000313" key="1">
    <source>
        <dbReference type="EMBL" id="MEA3571783.1"/>
    </source>
</evidence>
<name>A0ABU5PPA6_9BACL</name>
<protein>
    <submittedName>
        <fullName evidence="1">Uncharacterized protein</fullName>
    </submittedName>
</protein>
<accession>A0ABU5PPA6</accession>
<sequence>MNYRPKSATEYHYICVLDRDGWRITVNVFTPRPVTKEELRGLAIDRAIEHLAITGIDAQPDEFEPIGFREVPVYVDEINS</sequence>
<dbReference type="Proteomes" id="UP001292216">
    <property type="component" value="Unassembled WGS sequence"/>
</dbReference>
<dbReference type="EMBL" id="JAYERP010000001">
    <property type="protein sequence ID" value="MEA3571783.1"/>
    <property type="molecule type" value="Genomic_DNA"/>
</dbReference>
<keyword evidence="2" id="KW-1185">Reference proteome</keyword>
<reference evidence="1 2" key="1">
    <citation type="submission" date="2023-12" db="EMBL/GenBank/DDBJ databases">
        <title>Whole genome sequencing of Paenibacillus phoenicis isolated from the Phoenix Mars Lander spacecraft assembly facility.</title>
        <authorList>
            <person name="Garcia A."/>
            <person name="Venkateswaran K."/>
        </authorList>
    </citation>
    <scope>NUCLEOTIDE SEQUENCE [LARGE SCALE GENOMIC DNA]</scope>
    <source>
        <strain evidence="1 2">3PO2SA</strain>
    </source>
</reference>
<organism evidence="1 2">
    <name type="scientific">Paenibacillus phoenicis</name>
    <dbReference type="NCBI Taxonomy" id="554117"/>
    <lineage>
        <taxon>Bacteria</taxon>
        <taxon>Bacillati</taxon>
        <taxon>Bacillota</taxon>
        <taxon>Bacilli</taxon>
        <taxon>Bacillales</taxon>
        <taxon>Paenibacillaceae</taxon>
        <taxon>Paenibacillus</taxon>
    </lineage>
</organism>
<evidence type="ECO:0000313" key="2">
    <source>
        <dbReference type="Proteomes" id="UP001292216"/>
    </source>
</evidence>
<gene>
    <name evidence="1" type="ORF">U9M73_17700</name>
</gene>